<evidence type="ECO:0000256" key="1">
    <source>
        <dbReference type="SAM" id="MobiDB-lite"/>
    </source>
</evidence>
<feature type="region of interest" description="Disordered" evidence="1">
    <location>
        <begin position="89"/>
        <end position="123"/>
    </location>
</feature>
<comment type="caution">
    <text evidence="3">The sequence shown here is derived from an EMBL/GenBank/DDBJ whole genome shotgun (WGS) entry which is preliminary data.</text>
</comment>
<keyword evidence="2" id="KW-0812">Transmembrane</keyword>
<reference evidence="3 4" key="1">
    <citation type="submission" date="2014-12" db="EMBL/GenBank/DDBJ databases">
        <title>Genome sequencing of Microbacterium hominis TPW29.</title>
        <authorList>
            <person name="Tan P.W."/>
            <person name="Chan K.-G."/>
        </authorList>
    </citation>
    <scope>NUCLEOTIDE SEQUENCE [LARGE SCALE GENOMIC DNA]</scope>
    <source>
        <strain evidence="3 4">TPW29</strain>
    </source>
</reference>
<feature type="region of interest" description="Disordered" evidence="1">
    <location>
        <begin position="1"/>
        <end position="59"/>
    </location>
</feature>
<sequence>MSLEDLFGPQPDEPERPAGREGREQRAPREPRPAREPKPPREPRQPKPPREPRTPGGGGGSRMTLILAIVAAVLAVAVVAVVGFALTRPSDSAQPAPSAPSVSTDDASVPASTPSSTPSPTTTAAATGVAFSATGFTLTSASGQSFTYRWADEPTAAVAALTAAFGAPPTQRTQPGNGSTLPDYTVYAWNGFSLFEMVPTATLTRADFSQPAYALFTANEVGGVPVTAEFGLKIGMSAAEVRALTPAPASETPRPSGSIRFAFDPQRSSFKNGTPSYSVFADTDGADGPVGTILYFYAPQ</sequence>
<protein>
    <submittedName>
        <fullName evidence="3">Uncharacterized protein</fullName>
    </submittedName>
</protein>
<dbReference type="Proteomes" id="UP000031202">
    <property type="component" value="Unassembled WGS sequence"/>
</dbReference>
<evidence type="ECO:0000313" key="4">
    <source>
        <dbReference type="Proteomes" id="UP000031202"/>
    </source>
</evidence>
<feature type="compositionally biased region" description="Basic and acidic residues" evidence="1">
    <location>
        <begin position="13"/>
        <end position="53"/>
    </location>
</feature>
<organism evidence="3 4">
    <name type="scientific">Microbacterium hominis</name>
    <dbReference type="NCBI Taxonomy" id="162426"/>
    <lineage>
        <taxon>Bacteria</taxon>
        <taxon>Bacillati</taxon>
        <taxon>Actinomycetota</taxon>
        <taxon>Actinomycetes</taxon>
        <taxon>Micrococcales</taxon>
        <taxon>Microbacteriaceae</taxon>
        <taxon>Microbacterium</taxon>
    </lineage>
</organism>
<keyword evidence="2" id="KW-0472">Membrane</keyword>
<gene>
    <name evidence="3" type="ORF">RM52_07230</name>
</gene>
<proteinExistence type="predicted"/>
<dbReference type="AlphaFoldDB" id="A0A0B4DUG0"/>
<feature type="transmembrane region" description="Helical" evidence="2">
    <location>
        <begin position="63"/>
        <end position="86"/>
    </location>
</feature>
<evidence type="ECO:0000313" key="3">
    <source>
        <dbReference type="EMBL" id="KIC57878.1"/>
    </source>
</evidence>
<name>A0A0B4DUG0_9MICO</name>
<accession>A0A0B4DUG0</accession>
<dbReference type="EMBL" id="JWSZ01000010">
    <property type="protein sequence ID" value="KIC57878.1"/>
    <property type="molecule type" value="Genomic_DNA"/>
</dbReference>
<keyword evidence="2" id="KW-1133">Transmembrane helix</keyword>
<evidence type="ECO:0000256" key="2">
    <source>
        <dbReference type="SAM" id="Phobius"/>
    </source>
</evidence>